<dbReference type="Pfam" id="PF22621">
    <property type="entry name" value="CurL-like_PKS_C"/>
    <property type="match status" value="2"/>
</dbReference>
<dbReference type="InterPro" id="IPR013968">
    <property type="entry name" value="PKS_KR"/>
</dbReference>
<evidence type="ECO:0000313" key="6">
    <source>
        <dbReference type="EMBL" id="ACC81622.1"/>
    </source>
</evidence>
<dbReference type="Gene3D" id="3.40.366.10">
    <property type="entry name" value="Malonyl-Coenzyme A Acyl Carrier Protein, domain 2"/>
    <property type="match status" value="2"/>
</dbReference>
<dbReference type="CDD" id="cd08955">
    <property type="entry name" value="KR_2_FAS_SDR_x"/>
    <property type="match status" value="1"/>
</dbReference>
<dbReference type="InterPro" id="IPR016035">
    <property type="entry name" value="Acyl_Trfase/lysoPLipase"/>
</dbReference>
<dbReference type="SUPFAM" id="SSF55048">
    <property type="entry name" value="Probable ACP-binding domain of malonyl-CoA ACP transacylase"/>
    <property type="match status" value="1"/>
</dbReference>
<dbReference type="HOGENOM" id="CLU_000022_53_5_3"/>
<organism evidence="6 7">
    <name type="scientific">Nostoc punctiforme (strain ATCC 29133 / PCC 73102)</name>
    <dbReference type="NCBI Taxonomy" id="63737"/>
    <lineage>
        <taxon>Bacteria</taxon>
        <taxon>Bacillati</taxon>
        <taxon>Cyanobacteriota</taxon>
        <taxon>Cyanophyceae</taxon>
        <taxon>Nostocales</taxon>
        <taxon>Nostocaceae</taxon>
        <taxon>Nostoc</taxon>
    </lineage>
</organism>
<evidence type="ECO:0000256" key="3">
    <source>
        <dbReference type="ARBA" id="ARBA00022679"/>
    </source>
</evidence>
<keyword evidence="2" id="KW-0597">Phosphoprotein</keyword>
<dbReference type="SMART" id="SM00823">
    <property type="entry name" value="PKS_PP"/>
    <property type="match status" value="1"/>
</dbReference>
<evidence type="ECO:0000313" key="7">
    <source>
        <dbReference type="Proteomes" id="UP000001191"/>
    </source>
</evidence>
<dbReference type="SMART" id="SM00822">
    <property type="entry name" value="PKS_KR"/>
    <property type="match status" value="1"/>
</dbReference>
<dbReference type="KEGG" id="npu:Npun_F3164"/>
<dbReference type="Proteomes" id="UP000001191">
    <property type="component" value="Chromosome"/>
</dbReference>
<dbReference type="eggNOG" id="COG3321">
    <property type="taxonomic scope" value="Bacteria"/>
</dbReference>
<dbReference type="STRING" id="63737.Npun_F3164"/>
<dbReference type="SMART" id="SM00827">
    <property type="entry name" value="PKS_AT"/>
    <property type="match status" value="2"/>
</dbReference>
<protein>
    <submittedName>
        <fullName evidence="6">Beta-ketoacyl synthase</fullName>
        <ecNumber evidence="6">2.3.1.94</ecNumber>
    </submittedName>
</protein>
<reference evidence="6 7" key="2">
    <citation type="journal article" date="2013" name="Plant Physiol.">
        <title>A Nostoc punctiforme Sugar Transporter Necessary to Establish a Cyanobacterium-Plant Symbiosis.</title>
        <authorList>
            <person name="Ekman M."/>
            <person name="Picossi S."/>
            <person name="Campbell E.L."/>
            <person name="Meeks J.C."/>
            <person name="Flores E."/>
        </authorList>
    </citation>
    <scope>NUCLEOTIDE SEQUENCE [LARGE SCALE GENOMIC DNA]</scope>
    <source>
        <strain evidence="7">ATCC 29133 / PCC 73102</strain>
    </source>
</reference>
<feature type="domain" description="Ketosynthase family 3 (KS3)" evidence="5">
    <location>
        <begin position="1"/>
        <end position="418"/>
    </location>
</feature>
<dbReference type="FunFam" id="3.40.366.10:FF:000002">
    <property type="entry name" value="Probable polyketide synthase 2"/>
    <property type="match status" value="1"/>
</dbReference>
<dbReference type="InterPro" id="IPR036736">
    <property type="entry name" value="ACP-like_sf"/>
</dbReference>
<dbReference type="GO" id="GO:0005886">
    <property type="term" value="C:plasma membrane"/>
    <property type="evidence" value="ECO:0007669"/>
    <property type="project" value="TreeGrafter"/>
</dbReference>
<dbReference type="SUPFAM" id="SSF47336">
    <property type="entry name" value="ACP-like"/>
    <property type="match status" value="1"/>
</dbReference>
<dbReference type="CDD" id="cd00833">
    <property type="entry name" value="PKS"/>
    <property type="match status" value="2"/>
</dbReference>
<dbReference type="Pfam" id="PF02801">
    <property type="entry name" value="Ketoacyl-synt_C"/>
    <property type="match status" value="2"/>
</dbReference>
<dbReference type="Gene3D" id="3.40.50.720">
    <property type="entry name" value="NAD(P)-binding Rossmann-like Domain"/>
    <property type="match status" value="1"/>
</dbReference>
<dbReference type="GO" id="GO:0071770">
    <property type="term" value="P:DIM/DIP cell wall layer assembly"/>
    <property type="evidence" value="ECO:0007669"/>
    <property type="project" value="TreeGrafter"/>
</dbReference>
<feature type="domain" description="Ketosynthase family 3 (KS3)" evidence="5">
    <location>
        <begin position="1471"/>
        <end position="1891"/>
    </location>
</feature>
<dbReference type="Pfam" id="PF00698">
    <property type="entry name" value="Acyl_transf_1"/>
    <property type="match status" value="2"/>
</dbReference>
<proteinExistence type="predicted"/>
<dbReference type="GO" id="GO:0004315">
    <property type="term" value="F:3-oxoacyl-[acyl-carrier-protein] synthase activity"/>
    <property type="evidence" value="ECO:0007669"/>
    <property type="project" value="InterPro"/>
</dbReference>
<dbReference type="PROSITE" id="PS00012">
    <property type="entry name" value="PHOSPHOPANTETHEINE"/>
    <property type="match status" value="1"/>
</dbReference>
<evidence type="ECO:0000256" key="2">
    <source>
        <dbReference type="ARBA" id="ARBA00022553"/>
    </source>
</evidence>
<keyword evidence="3 6" id="KW-0808">Transferase</keyword>
<dbReference type="eggNOG" id="COG0300">
    <property type="taxonomic scope" value="Bacteria"/>
</dbReference>
<dbReference type="SUPFAM" id="SSF52151">
    <property type="entry name" value="FabD/lysophospholipase-like"/>
    <property type="match status" value="2"/>
</dbReference>
<dbReference type="GO" id="GO:0005737">
    <property type="term" value="C:cytoplasm"/>
    <property type="evidence" value="ECO:0007669"/>
    <property type="project" value="TreeGrafter"/>
</dbReference>
<dbReference type="Pfam" id="PF08659">
    <property type="entry name" value="KR"/>
    <property type="match status" value="1"/>
</dbReference>
<dbReference type="FunFam" id="3.40.47.10:FF:000019">
    <property type="entry name" value="Polyketide synthase type I"/>
    <property type="match status" value="2"/>
</dbReference>
<dbReference type="GO" id="GO:0031177">
    <property type="term" value="F:phosphopantetheine binding"/>
    <property type="evidence" value="ECO:0007669"/>
    <property type="project" value="InterPro"/>
</dbReference>
<dbReference type="InterPro" id="IPR014030">
    <property type="entry name" value="Ketoacyl_synth_N"/>
</dbReference>
<dbReference type="InterPro" id="IPR020841">
    <property type="entry name" value="PKS_Beta-ketoAc_synthase_dom"/>
</dbReference>
<dbReference type="PROSITE" id="PS52004">
    <property type="entry name" value="KS3_2"/>
    <property type="match status" value="2"/>
</dbReference>
<dbReference type="InterPro" id="IPR036291">
    <property type="entry name" value="NAD(P)-bd_dom_sf"/>
</dbReference>
<dbReference type="Gene3D" id="3.40.47.10">
    <property type="match status" value="2"/>
</dbReference>
<dbReference type="PANTHER" id="PTHR43775:SF37">
    <property type="entry name" value="SI:DKEY-61P9.11"/>
    <property type="match status" value="1"/>
</dbReference>
<keyword evidence="1" id="KW-0596">Phosphopantetheine</keyword>
<dbReference type="GO" id="GO:0004312">
    <property type="term" value="F:fatty acid synthase activity"/>
    <property type="evidence" value="ECO:0007669"/>
    <property type="project" value="TreeGrafter"/>
</dbReference>
<dbReference type="InterPro" id="IPR016036">
    <property type="entry name" value="Malonyl_transacylase_ACP-bd"/>
</dbReference>
<dbReference type="InterPro" id="IPR057326">
    <property type="entry name" value="KR_dom"/>
</dbReference>
<sequence>MGCRFPGGVNNLETYWQLLSQGIDASREIPSDRWSVDSFYTPHPDTPGKMYTRRGSFIDQVDGFDADFFGIAPREAVSIDPQQRLLLEVAWEALENAGQSTEKLEGSATGVFIGISTNDYARFHINSGDPNRIDAYSFIGCTPSVVSGRLSYVFGLQGPSLTIDTACSSSLTAIHLACESLRKCECNLALAGGVNLMLAPETTIYFCQVKALAADGRCKTFDAAADGYGRGEGCGVVVLKRLPDALADGDRIFGLIRGSAVNQDGRSNGMTAPNGSAQQAVIRQALAAAAVQPQEIGYVEAHGTGTVLGDPIEIRALASVLCADRSQDNALIVGSVKTNIGHLEAAAGIAGIMKVVLALQHRQIPPHLHFKQANPHIDWQELPLVIPTQLTPWISDRLLAGVSSFGMSGTNAHVVLEAAPVEEDKGTRGQGDKRNDESDRVYLLPLSARSPEALKEIAKAYRELLSGSLKLEDICYTASLRRVHYEYRLGLVGNSAEELANQLQDFLEDIPNSDVNWGYQGSSRRQQIAFVFSGQGSQWLGMGQELLTQEPVFREALEECDRIIQSHTYWSLIAELSAPPEKSRLDETEIAQPAILSLQVALVALWRAWGVEPSAVVGHSVGEITAAYVAGVLTLADALWIVIQRAKLMQQATGHGKMAMLHLPEKAVAELIAPYEDKIAIAAINSPFSTVISGAIEAIEIILEKVEQQGVFCRRLPVNYAFHCPQMDGYSRELERILEDIQPKSPYLQIFSTVSGQPEDSPLPLCASAPLPLFDAAYWGRNMRQSVRFAEAMDSLIQAGYNLFVEVAPHSVLAKDMLECLSQTQQQGTVLPTMRRGDSTVSLRSLAKLYTLGHKVNWDNFYPNGGKFVQLPTYPWQRKRYWIEPIQPNVISTTASELSDWLYEIQWQPQALLIKQQTIAPTHWLIFSDRSGIGETLERILQAQGHTTTVLYCTDASCTDAIHRVSKVSNLQIVHLWSLDNTEQLVNCGGVLDLLQALAQVELPAVKLWLVTQGAQPVGEISKELAIAAAPLWGISRVIAMECAEIWGGIIDIDPASTLEEAANLLAAELSQSKSQENQLAFRQQQRYVARLTRTVAIVSTSPLSLRTDSTYLITGGLGALGLRVAHWLVERGARHLLLLSRRPPGEQAQAAIQEMEQEGAHIQVALADVTNQAELSTILHNLNYPLRGIIHAAGVLDDGILLRQTWERFAKVLAPKIDGAWNLHLLSRDCALDFFVMFSSVASLIGSPGQGNYAAANMYLDILAHYRRHQGLPALSINWGPWSDVGMAADLNHRNLWSTENGVSYITPEQGLRALEELLKQGKTQAGVVPIAWDKFSTAVQLPLLQQLTTKVSQSPSQPFLLRQLESTPVSDRRELLMSAVQDQVVRVLRLDNSRPIDPERPLQEMGMDSLMAVELRNTLGKLVDKTLPAALIFDYPSISNLTEYLGKELGIFATTALPPTVESRELSPTEAIAVVGMSCRFPGADDLESFWQLLCNGTDAIREVPGDRWDVDEFYDPDLSFPGTMNTRWGGFINNIDHFDPQFFGISASEARSMDPQQRLLLEVSWEALEHAGYSSEHLAGSQTGVFTGISTWDYFTLQLDPPPRGGTGMALSIAANRLSYLLDLRGPSMAVDTACSSSLVAVDLACQSLRNGKCDLALAGGVNIILSPLTTVACSQAGMMAADGHCKTFDQRADGYVRGEGCGVVVLKRLSDALRDDDHILALVRGSAVNQDGRSNGLTAPNGLAQQAVIRQALQNAAVTPDGISYVEAHGTGTALGDAIEVESLWTVLKEGRTDNQPCRISSVKTNIGHLEAAAGIAGFIKLVLLLHREQIPPHLNLQTINPVLNLEQTQLQIPTSLQLWKRGEQPRLAGISSFGFGGTNVHAIVEEAPLEKAGGAEEQRSRGEEIIIERPLHLLTLSAKSESALQNLIGRYHHYLQENTGDRLADICYTANMGRSHFAHRLAFVVNSQAQLRDTLAAFNVREKSPDVLYGKLDTQRQPKVAFIFAGEGSQYVGMGKQLYKTQPQFRSILEDCDRLLQHHLQQSLLAILEDESLLTQPRYASPAVFALGYALAQLWRSWGVQPSVVMGGGVGEYIAACVAGVFSLEDGLRLITQQESWAEFEPIAKQVKFQVPQIPMVSTFYGQLLAADYIPDIDYWRRCWQAPALFKGAMLALTQKGCNLFLEIGSDPQLSEIQQQGTWLQSIDDWTVLLHSMIAFYINGVAIDWQKFEQGYQRCRVVLPTYPFERKRYWLDPAVIRSFSKKEENLCNE</sequence>
<feature type="domain" description="Carrier" evidence="4">
    <location>
        <begin position="1376"/>
        <end position="1451"/>
    </location>
</feature>
<dbReference type="InterPro" id="IPR020806">
    <property type="entry name" value="PKS_PP-bd"/>
</dbReference>
<dbReference type="InterPro" id="IPR050091">
    <property type="entry name" value="PKS_NRPS_Biosynth_Enz"/>
</dbReference>
<keyword evidence="7" id="KW-1185">Reference proteome</keyword>
<dbReference type="SUPFAM" id="SSF53901">
    <property type="entry name" value="Thiolase-like"/>
    <property type="match status" value="2"/>
</dbReference>
<evidence type="ECO:0000256" key="1">
    <source>
        <dbReference type="ARBA" id="ARBA00022450"/>
    </source>
</evidence>
<dbReference type="Gene3D" id="1.10.1200.10">
    <property type="entry name" value="ACP-like"/>
    <property type="match status" value="1"/>
</dbReference>
<evidence type="ECO:0000259" key="4">
    <source>
        <dbReference type="PROSITE" id="PS50075"/>
    </source>
</evidence>
<dbReference type="EC" id="2.3.1.94" evidence="6"/>
<dbReference type="SMART" id="SM01294">
    <property type="entry name" value="PKS_PP_betabranch"/>
    <property type="match status" value="1"/>
</dbReference>
<dbReference type="SUPFAM" id="SSF51735">
    <property type="entry name" value="NAD(P)-binding Rossmann-fold domains"/>
    <property type="match status" value="2"/>
</dbReference>
<dbReference type="PROSITE" id="PS50075">
    <property type="entry name" value="CARRIER"/>
    <property type="match status" value="1"/>
</dbReference>
<dbReference type="GO" id="GO:0047879">
    <property type="term" value="F:erythronolide synthase activity"/>
    <property type="evidence" value="ECO:0007669"/>
    <property type="project" value="UniProtKB-EC"/>
</dbReference>
<dbReference type="EMBL" id="CP001037">
    <property type="protein sequence ID" value="ACC81622.1"/>
    <property type="molecule type" value="Genomic_DNA"/>
</dbReference>
<name>B2IYN9_NOSP7</name>
<dbReference type="InterPro" id="IPR016039">
    <property type="entry name" value="Thiolase-like"/>
</dbReference>
<dbReference type="SMART" id="SM00825">
    <property type="entry name" value="PKS_KS"/>
    <property type="match status" value="2"/>
</dbReference>
<dbReference type="GO" id="GO:0006633">
    <property type="term" value="P:fatty acid biosynthetic process"/>
    <property type="evidence" value="ECO:0007669"/>
    <property type="project" value="InterPro"/>
</dbReference>
<reference evidence="7" key="1">
    <citation type="submission" date="2008-04" db="EMBL/GenBank/DDBJ databases">
        <title>Complete sequence of chromosome of Nostoc punctiforme ATCC 29133.</title>
        <authorList>
            <consortium name="US DOE Joint Genome Institute"/>
            <person name="Copeland A."/>
            <person name="Lucas S."/>
            <person name="Lapidus A."/>
            <person name="Glavina del Rio T."/>
            <person name="Dalin E."/>
            <person name="Tice H."/>
            <person name="Pitluck S."/>
            <person name="Chain P."/>
            <person name="Malfatti S."/>
            <person name="Shin M."/>
            <person name="Vergez L."/>
            <person name="Schmutz J."/>
            <person name="Larimer F."/>
            <person name="Land M."/>
            <person name="Hauser L."/>
            <person name="Kyrpides N."/>
            <person name="Kim E."/>
            <person name="Meeks J.C."/>
            <person name="Elhai J."/>
            <person name="Campbell E.L."/>
            <person name="Thiel T."/>
            <person name="Longmire J."/>
            <person name="Potts M."/>
            <person name="Atlas R."/>
        </authorList>
    </citation>
    <scope>NUCLEOTIDE SEQUENCE [LARGE SCALE GENOMIC DNA]</scope>
    <source>
        <strain evidence="7">ATCC 29133 / PCC 73102</strain>
    </source>
</reference>
<dbReference type="InterPro" id="IPR014031">
    <property type="entry name" value="Ketoacyl_synth_C"/>
</dbReference>
<dbReference type="PANTHER" id="PTHR43775">
    <property type="entry name" value="FATTY ACID SYNTHASE"/>
    <property type="match status" value="1"/>
</dbReference>
<dbReference type="PROSITE" id="PS00606">
    <property type="entry name" value="KS3_1"/>
    <property type="match status" value="2"/>
</dbReference>
<dbReference type="InterPro" id="IPR018201">
    <property type="entry name" value="Ketoacyl_synth_AS"/>
</dbReference>
<dbReference type="InterPro" id="IPR001227">
    <property type="entry name" value="Ac_transferase_dom_sf"/>
</dbReference>
<dbReference type="Gene3D" id="3.30.70.3290">
    <property type="match status" value="1"/>
</dbReference>
<dbReference type="InterPro" id="IPR006162">
    <property type="entry name" value="Ppantetheine_attach_site"/>
</dbReference>
<dbReference type="InterPro" id="IPR014043">
    <property type="entry name" value="Acyl_transferase_dom"/>
</dbReference>
<dbReference type="PhylomeDB" id="B2IYN9"/>
<dbReference type="Pfam" id="PF00109">
    <property type="entry name" value="ketoacyl-synt"/>
    <property type="match status" value="2"/>
</dbReference>
<dbReference type="InterPro" id="IPR009081">
    <property type="entry name" value="PP-bd_ACP"/>
</dbReference>
<accession>B2IYN9</accession>
<dbReference type="Pfam" id="PF00550">
    <property type="entry name" value="PP-binding"/>
    <property type="match status" value="1"/>
</dbReference>
<evidence type="ECO:0000259" key="5">
    <source>
        <dbReference type="PROSITE" id="PS52004"/>
    </source>
</evidence>
<keyword evidence="6" id="KW-0012">Acyltransferase</keyword>
<gene>
    <name evidence="6" type="ordered locus">Npun_F3164</name>
</gene>
<dbReference type="EnsemblBacteria" id="ACC81622">
    <property type="protein sequence ID" value="ACC81622"/>
    <property type="gene ID" value="Npun_F3164"/>
</dbReference>